<accession>A0A165B1T0</accession>
<dbReference type="Proteomes" id="UP000182631">
    <property type="component" value="Unassembled WGS sequence"/>
</dbReference>
<evidence type="ECO:0000313" key="1">
    <source>
        <dbReference type="EMBL" id="SAY38372.1"/>
    </source>
</evidence>
<reference evidence="2" key="1">
    <citation type="submission" date="2016-02" db="EMBL/GenBank/DDBJ databases">
        <authorList>
            <person name="liu f."/>
        </authorList>
    </citation>
    <scope>NUCLEOTIDE SEQUENCE [LARGE SCALE GENOMIC DNA]</scope>
</reference>
<keyword evidence="2" id="KW-1185">Reference proteome</keyword>
<dbReference type="AlphaFoldDB" id="A0A165B1T0"/>
<name>A0A165B1T0_9SYNE</name>
<gene>
    <name evidence="1" type="ORF">FLM9_230</name>
</gene>
<evidence type="ECO:0000313" key="2">
    <source>
        <dbReference type="Proteomes" id="UP000182631"/>
    </source>
</evidence>
<organism evidence="1 2">
    <name type="scientific">Candidatus Synechococcus spongiarum</name>
    <dbReference type="NCBI Taxonomy" id="431041"/>
    <lineage>
        <taxon>Bacteria</taxon>
        <taxon>Bacillati</taxon>
        <taxon>Cyanobacteriota</taxon>
        <taxon>Cyanophyceae</taxon>
        <taxon>Synechococcales</taxon>
        <taxon>Synechococcaceae</taxon>
        <taxon>Synechococcus</taxon>
    </lineage>
</organism>
<dbReference type="EMBL" id="FITM01000025">
    <property type="protein sequence ID" value="SAY38372.1"/>
    <property type="molecule type" value="Genomic_DNA"/>
</dbReference>
<sequence length="40" mass="4662">MASWIKQVEHWFGIITEKAIHCDSFHNVGKITCKINTFVE</sequence>
<protein>
    <submittedName>
        <fullName evidence="1">Uncharacterized protein</fullName>
    </submittedName>
</protein>
<proteinExistence type="predicted"/>